<evidence type="ECO:0000313" key="2">
    <source>
        <dbReference type="EMBL" id="MBI2876679.1"/>
    </source>
</evidence>
<dbReference type="InterPro" id="IPR044855">
    <property type="entry name" value="CoA-Trfase_III_dom3_sf"/>
</dbReference>
<gene>
    <name evidence="2" type="ORF">HYY20_07340</name>
</gene>
<dbReference type="AlphaFoldDB" id="A0A932CP14"/>
<evidence type="ECO:0000313" key="3">
    <source>
        <dbReference type="Proteomes" id="UP000769766"/>
    </source>
</evidence>
<dbReference type="Gene3D" id="3.40.50.10540">
    <property type="entry name" value="Crotonobetainyl-coa:carnitine coa-transferase, domain 1"/>
    <property type="match status" value="1"/>
</dbReference>
<name>A0A932CP14_UNCTE</name>
<dbReference type="GO" id="GO:0008410">
    <property type="term" value="F:CoA-transferase activity"/>
    <property type="evidence" value="ECO:0007669"/>
    <property type="project" value="TreeGrafter"/>
</dbReference>
<dbReference type="InterPro" id="IPR023606">
    <property type="entry name" value="CoA-Trfase_III_dom_1_sf"/>
</dbReference>
<dbReference type="InterPro" id="IPR050483">
    <property type="entry name" value="CoA-transferase_III_domain"/>
</dbReference>
<dbReference type="Proteomes" id="UP000769766">
    <property type="component" value="Unassembled WGS sequence"/>
</dbReference>
<organism evidence="2 3">
    <name type="scientific">Tectimicrobiota bacterium</name>
    <dbReference type="NCBI Taxonomy" id="2528274"/>
    <lineage>
        <taxon>Bacteria</taxon>
        <taxon>Pseudomonadati</taxon>
        <taxon>Nitrospinota/Tectimicrobiota group</taxon>
        <taxon>Candidatus Tectimicrobiota</taxon>
    </lineage>
</organism>
<dbReference type="PANTHER" id="PTHR48207:SF3">
    <property type="entry name" value="SUCCINATE--HYDROXYMETHYLGLUTARATE COA-TRANSFERASE"/>
    <property type="match status" value="1"/>
</dbReference>
<keyword evidence="1 2" id="KW-0808">Transferase</keyword>
<dbReference type="Pfam" id="PF02515">
    <property type="entry name" value="CoA_transf_3"/>
    <property type="match status" value="1"/>
</dbReference>
<proteinExistence type="predicted"/>
<dbReference type="PANTHER" id="PTHR48207">
    <property type="entry name" value="SUCCINATE--HYDROXYMETHYLGLUTARATE COA-TRANSFERASE"/>
    <property type="match status" value="1"/>
</dbReference>
<comment type="caution">
    <text evidence="2">The sequence shown here is derived from an EMBL/GenBank/DDBJ whole genome shotgun (WGS) entry which is preliminary data.</text>
</comment>
<dbReference type="InterPro" id="IPR003673">
    <property type="entry name" value="CoA-Trfase_fam_III"/>
</dbReference>
<reference evidence="2" key="1">
    <citation type="submission" date="2020-07" db="EMBL/GenBank/DDBJ databases">
        <title>Huge and variable diversity of episymbiotic CPR bacteria and DPANN archaea in groundwater ecosystems.</title>
        <authorList>
            <person name="He C.Y."/>
            <person name="Keren R."/>
            <person name="Whittaker M."/>
            <person name="Farag I.F."/>
            <person name="Doudna J."/>
            <person name="Cate J.H.D."/>
            <person name="Banfield J.F."/>
        </authorList>
    </citation>
    <scope>NUCLEOTIDE SEQUENCE</scope>
    <source>
        <strain evidence="2">NC_groundwater_672_Ag_B-0.1um_62_36</strain>
    </source>
</reference>
<protein>
    <submittedName>
        <fullName evidence="2">CoA transferase</fullName>
    </submittedName>
</protein>
<dbReference type="Gene3D" id="3.30.1540.10">
    <property type="entry name" value="formyl-coa transferase, domain 3"/>
    <property type="match status" value="1"/>
</dbReference>
<accession>A0A932CP14</accession>
<sequence>MLEGLKVIECGHFIAAPFCAKLLADLGAEVLKVEAPGQGDRSRDHGPFRGDLPHPEGSGLFLYLNANKRGITLNLGSAEGRQILDDLLRGADVLIEDHPPQQAEALGLSYATLAESHPRLIVTSLTPFGQTGPWRDRQAYDLNACAISGISWAIGQPDREPLSLPLSQGEYQAGLNAAAATLAALLARKRTGRGQQVDISQTDLLAFYAAVNSLLFTPHALRWHRAGRRAFGSGGRYPYTILPCKDGYVCLIARARPEWERFLQAIGSPSWADDPRYQNRYRMGKEYPDEVDALLLPWLKEHTKEEIFAFCRRHQIPFAPVREIAEVMEDPQLKARGFWEEIDHPEAGRFRSPGLPYAMAPPPTSRRPAPRLGEHNAEVYGQLGVSPETQARWKREGIV</sequence>
<dbReference type="EMBL" id="JACPRF010000220">
    <property type="protein sequence ID" value="MBI2876679.1"/>
    <property type="molecule type" value="Genomic_DNA"/>
</dbReference>
<dbReference type="SUPFAM" id="SSF89796">
    <property type="entry name" value="CoA-transferase family III (CaiB/BaiF)"/>
    <property type="match status" value="1"/>
</dbReference>
<evidence type="ECO:0000256" key="1">
    <source>
        <dbReference type="ARBA" id="ARBA00022679"/>
    </source>
</evidence>